<dbReference type="CDD" id="cd13120">
    <property type="entry name" value="BF2867_like_N"/>
    <property type="match status" value="1"/>
</dbReference>
<dbReference type="PROSITE" id="PS51257">
    <property type="entry name" value="PROKAR_LIPOPROTEIN"/>
    <property type="match status" value="1"/>
</dbReference>
<evidence type="ECO:0000313" key="4">
    <source>
        <dbReference type="Proteomes" id="UP000462015"/>
    </source>
</evidence>
<evidence type="ECO:0000256" key="2">
    <source>
        <dbReference type="SAM" id="SignalP"/>
    </source>
</evidence>
<name>A0A6I1B1R2_PHOVU</name>
<organism evidence="3 4">
    <name type="scientific">Phocaeicola vulgatus</name>
    <name type="common">Bacteroides vulgatus</name>
    <dbReference type="NCBI Taxonomy" id="821"/>
    <lineage>
        <taxon>Bacteria</taxon>
        <taxon>Pseudomonadati</taxon>
        <taxon>Bacteroidota</taxon>
        <taxon>Bacteroidia</taxon>
        <taxon>Bacteroidales</taxon>
        <taxon>Bacteroidaceae</taxon>
        <taxon>Phocaeicola</taxon>
    </lineage>
</organism>
<comment type="caution">
    <text evidence="3">The sequence shown here is derived from an EMBL/GenBank/DDBJ whole genome shotgun (WGS) entry which is preliminary data.</text>
</comment>
<feature type="signal peptide" evidence="2">
    <location>
        <begin position="1"/>
        <end position="25"/>
    </location>
</feature>
<dbReference type="Pfam" id="PF13149">
    <property type="entry name" value="Mfa_like_1"/>
    <property type="match status" value="1"/>
</dbReference>
<feature type="region of interest" description="Disordered" evidence="1">
    <location>
        <begin position="46"/>
        <end position="72"/>
    </location>
</feature>
<gene>
    <name evidence="3" type="ORF">GAY12_09420</name>
</gene>
<dbReference type="Proteomes" id="UP000462015">
    <property type="component" value="Unassembled WGS sequence"/>
</dbReference>
<evidence type="ECO:0000313" key="3">
    <source>
        <dbReference type="EMBL" id="KAB6636094.1"/>
    </source>
</evidence>
<protein>
    <submittedName>
        <fullName evidence="3">Fimbrillin family protein</fullName>
    </submittedName>
</protein>
<accession>A0A6I1B1R2</accession>
<evidence type="ECO:0000256" key="1">
    <source>
        <dbReference type="SAM" id="MobiDB-lite"/>
    </source>
</evidence>
<reference evidence="3 4" key="1">
    <citation type="journal article" date="2019" name="Nat. Med.">
        <title>A library of human gut bacterial isolates paired with longitudinal multiomics data enables mechanistic microbiome research.</title>
        <authorList>
            <person name="Poyet M."/>
            <person name="Groussin M."/>
            <person name="Gibbons S.M."/>
            <person name="Avila-Pacheco J."/>
            <person name="Jiang X."/>
            <person name="Kearney S.M."/>
            <person name="Perrotta A.R."/>
            <person name="Berdy B."/>
            <person name="Zhao S."/>
            <person name="Lieberman T.D."/>
            <person name="Swanson P.K."/>
            <person name="Smith M."/>
            <person name="Roesemann S."/>
            <person name="Alexander J.E."/>
            <person name="Rich S.A."/>
            <person name="Livny J."/>
            <person name="Vlamakis H."/>
            <person name="Clish C."/>
            <person name="Bullock K."/>
            <person name="Deik A."/>
            <person name="Scott J."/>
            <person name="Pierce K.A."/>
            <person name="Xavier R.J."/>
            <person name="Alm E.J."/>
        </authorList>
    </citation>
    <scope>NUCLEOTIDE SEQUENCE [LARGE SCALE GENOMIC DNA]</scope>
    <source>
        <strain evidence="3 4">BIOML-A98</strain>
    </source>
</reference>
<dbReference type="InterPro" id="IPR025049">
    <property type="entry name" value="Mfa-like_1"/>
</dbReference>
<feature type="compositionally biased region" description="Polar residues" evidence="1">
    <location>
        <begin position="62"/>
        <end position="72"/>
    </location>
</feature>
<dbReference type="Gene3D" id="2.60.40.2620">
    <property type="entry name" value="Fimbrillin-like"/>
    <property type="match status" value="1"/>
</dbReference>
<dbReference type="InterPro" id="IPR042278">
    <property type="entry name" value="Mfa-like_1_N"/>
</dbReference>
<feature type="chain" id="PRO_5043736362" evidence="2">
    <location>
        <begin position="26"/>
        <end position="662"/>
    </location>
</feature>
<dbReference type="EMBL" id="WDAL01000016">
    <property type="protein sequence ID" value="KAB6636094.1"/>
    <property type="molecule type" value="Genomic_DNA"/>
</dbReference>
<keyword evidence="2" id="KW-0732">Signal</keyword>
<dbReference type="AlphaFoldDB" id="A0A6I1B1R2"/>
<proteinExistence type="predicted"/>
<sequence>MTDMNYKNKLMGLSLILLAMFSACTDEVEKGGRDSDTGDHRITFAVGTAAPDARTRADGSRSGATKSYETSSVEMQGKLDGKTVYLTAEVSNGFPGDGQPLTRGTQVTGVAQVDEFSVSAAILDANVFEPETLDVMYNVKVTKDNAASTWSTGTPYYWPTGKKLTFFAWYPYNSKNLTIPKDSNVKDTKLFYEIPEQVADQEDFMMANSYDVSETSSVPIWFRHMLTAVKFKTGNNIPACTVKSISLKGVKYKGYHNWQAHGSGILPWDPDADTRDFTLDFPNGKEVAENTETELTGEGETFFMMPQTFGDDSEARLEVTLEMNGVEQTIGAKLKDLANAYGLSVWNLTTTVTYKISLDQNVELELNKDVFVASGADAVIYVKSNCDWECTLSDPNGITGNAAPALCKPTMKGSTSGVQSDSFDNENAKLTLETIQPTDTETRKGKVKLTFTFPSKPGKTVEKEVTLTSSLMVEYPTGSDIWYKLSQGSMSCHDLMTTDTPTLPDNADFATAIAKVVGADVTYSRELVATRTGGTSYDGDPAVFTYFGIRRAKADGSTILVNLSRITLENYGGSTFDEKNFMTWGGTYYPVGSTWTVTKDNYDVKTHVDDMGMDLSVWQSTTMGDWGYDQAYDYSSSTFRYPGYYTIKNNKFVYYSIEKVSN</sequence>